<feature type="coiled-coil region" evidence="1">
    <location>
        <begin position="289"/>
        <end position="332"/>
    </location>
</feature>
<feature type="transmembrane region" description="Helical" evidence="2">
    <location>
        <begin position="337"/>
        <end position="356"/>
    </location>
</feature>
<feature type="signal peptide" evidence="3">
    <location>
        <begin position="1"/>
        <end position="20"/>
    </location>
</feature>
<dbReference type="Proteomes" id="UP001108025">
    <property type="component" value="Unassembled WGS sequence"/>
</dbReference>
<evidence type="ECO:0000256" key="1">
    <source>
        <dbReference type="SAM" id="Coils"/>
    </source>
</evidence>
<gene>
    <name evidence="4" type="ORF">LO744_14245</name>
</gene>
<reference evidence="4" key="1">
    <citation type="submission" date="2021-11" db="EMBL/GenBank/DDBJ databases">
        <title>Description of novel Chryseobacterium species.</title>
        <authorList>
            <person name="Saticioglu I.B."/>
            <person name="Ay H."/>
            <person name="Altun S."/>
            <person name="Duman M."/>
        </authorList>
    </citation>
    <scope>NUCLEOTIDE SEQUENCE</scope>
    <source>
        <strain evidence="4">C-17</strain>
    </source>
</reference>
<keyword evidence="2" id="KW-0472">Membrane</keyword>
<dbReference type="Gene3D" id="1.25.40.10">
    <property type="entry name" value="Tetratricopeptide repeat domain"/>
    <property type="match status" value="1"/>
</dbReference>
<dbReference type="InterPro" id="IPR011990">
    <property type="entry name" value="TPR-like_helical_dom_sf"/>
</dbReference>
<keyword evidence="2" id="KW-1133">Transmembrane helix</keyword>
<dbReference type="EMBL" id="JAJNAY010000001">
    <property type="protein sequence ID" value="MCD1118019.1"/>
    <property type="molecule type" value="Genomic_DNA"/>
</dbReference>
<accession>A0A9Q3YWI9</accession>
<evidence type="ECO:0000313" key="5">
    <source>
        <dbReference type="Proteomes" id="UP001108025"/>
    </source>
</evidence>
<protein>
    <recommendedName>
        <fullName evidence="6">Tetratricopeptide repeat protein</fullName>
    </recommendedName>
</protein>
<proteinExistence type="predicted"/>
<feature type="chain" id="PRO_5040120330" description="Tetratricopeptide repeat protein" evidence="3">
    <location>
        <begin position="21"/>
        <end position="377"/>
    </location>
</feature>
<keyword evidence="3" id="KW-0732">Signal</keyword>
<dbReference type="RefSeq" id="WP_230670258.1">
    <property type="nucleotide sequence ID" value="NZ_JAJNAY010000001.1"/>
</dbReference>
<evidence type="ECO:0000313" key="4">
    <source>
        <dbReference type="EMBL" id="MCD1118019.1"/>
    </source>
</evidence>
<keyword evidence="2" id="KW-0812">Transmembrane</keyword>
<comment type="caution">
    <text evidence="4">The sequence shown here is derived from an EMBL/GenBank/DDBJ whole genome shotgun (WGS) entry which is preliminary data.</text>
</comment>
<dbReference type="SUPFAM" id="SSF48452">
    <property type="entry name" value="TPR-like"/>
    <property type="match status" value="1"/>
</dbReference>
<keyword evidence="1" id="KW-0175">Coiled coil</keyword>
<name>A0A9Q3YWI9_9FLAO</name>
<organism evidence="4 5">
    <name type="scientific">Chryseobacterium turcicum</name>
    <dbReference type="NCBI Taxonomy" id="2898076"/>
    <lineage>
        <taxon>Bacteria</taxon>
        <taxon>Pseudomonadati</taxon>
        <taxon>Bacteroidota</taxon>
        <taxon>Flavobacteriia</taxon>
        <taxon>Flavobacteriales</taxon>
        <taxon>Weeksellaceae</taxon>
        <taxon>Chryseobacterium group</taxon>
        <taxon>Chryseobacterium</taxon>
    </lineage>
</organism>
<evidence type="ECO:0008006" key="6">
    <source>
        <dbReference type="Google" id="ProtNLM"/>
    </source>
</evidence>
<keyword evidence="5" id="KW-1185">Reference proteome</keyword>
<evidence type="ECO:0000256" key="3">
    <source>
        <dbReference type="SAM" id="SignalP"/>
    </source>
</evidence>
<sequence>MKKMCIAFFMTILINIPCFAVQIDEDILLKKANQEFYNNPNESIKIVKQLLKKEKNADKIIQLYHIISTAELTKGNLKVSLQYLLKARELVLQSNDVKRKTSFFITAALQYEQMELDAKTLESLDEGEQYLSKIPDGEYYKYFEVGRMNLVRGMISKKQNNPEIALKSFQDAVKSFEKITEVEKTYYNQSILFFYIGNCFLDLGLSEKAEIAFSKAYHLAIITNSNSLQSYALKGLSQIKKIKHQNLQALEYLKNAENKSEKTYDSTLLEEIYKEMADNYLVMGNQNYYQLYSKKLQELQFKREQLELSSINESMNAQNKNAATKIEELSSKNKNSLILSITMGCTICLGIFLWAYKLMIRNKKSAKEIQKLVQPVS</sequence>
<dbReference type="AlphaFoldDB" id="A0A9Q3YWI9"/>
<evidence type="ECO:0000256" key="2">
    <source>
        <dbReference type="SAM" id="Phobius"/>
    </source>
</evidence>